<dbReference type="InterPro" id="IPR025402">
    <property type="entry name" value="DMP19_C"/>
</dbReference>
<sequence length="552" mass="62902">MSTVSNQNIPIYSISNLYPLFEYMHHQIGLSSDRFKEQNEIARTIWLTIRIDGEIKNGGIEQLFSNLGEGFTTDYLIEVLQNIKSEKGLEIVQKFLDFIHQTDKHKTSFYSDYAYVSGFDKTLKKLHNELSDEYYTLDPSVEALIVQYAEENWNDAAFQEAIKNVVFKSNEKDESALIGDLNAAIESGNVTTIKKILKKLTTVNQACKYGFVPLLELAQVSNNDKKIEICQLLIDHGADLTFRDQYQNSVLHKAVEKDNSIPFIAFLLDQGMDIEIKDNFDDTPIYGTDTNPENCSLLISRGANVNVKNKMGNSPLTRMLVRYCSWNGNEYGKGYQPQIKKVIDLLLAAGATFDTEILNMETTELAKFAEDPKMLQYLLKQKSVKNAPEFNPNYQKWSAVFEASLKGNLECLKLLSEKGAFLNQTLERPHYETKTFSGGTPLNVALNDETRAFLTDHNVVLGNRSNYSLFLETRGNDVAAVVDLIQQIKKIDQKEAVRFFHTVKKEMDESYERIDGEFIFYKPLFLTSAESEEDIKAIALQFKKFDCEMTVI</sequence>
<comment type="caution">
    <text evidence="5">The sequence shown here is derived from an EMBL/GenBank/DDBJ whole genome shotgun (WGS) entry which is preliminary data.</text>
</comment>
<protein>
    <submittedName>
        <fullName evidence="5">DUF4375 domain-containing protein</fullName>
    </submittedName>
</protein>
<feature type="repeat" description="ANK" evidence="3">
    <location>
        <begin position="209"/>
        <end position="245"/>
    </location>
</feature>
<accession>A0A4S4A409</accession>
<dbReference type="InterPro" id="IPR036770">
    <property type="entry name" value="Ankyrin_rpt-contain_sf"/>
</dbReference>
<evidence type="ECO:0000259" key="4">
    <source>
        <dbReference type="Pfam" id="PF14300"/>
    </source>
</evidence>
<evidence type="ECO:0000256" key="2">
    <source>
        <dbReference type="ARBA" id="ARBA00023043"/>
    </source>
</evidence>
<dbReference type="AlphaFoldDB" id="A0A4S4A409"/>
<dbReference type="Gene3D" id="1.20.1420.60">
    <property type="match status" value="1"/>
</dbReference>
<dbReference type="SMART" id="SM00248">
    <property type="entry name" value="ANK"/>
    <property type="match status" value="4"/>
</dbReference>
<dbReference type="Gene3D" id="1.25.40.20">
    <property type="entry name" value="Ankyrin repeat-containing domain"/>
    <property type="match status" value="1"/>
</dbReference>
<organism evidence="5 6">
    <name type="scientific">Flavobacterium supellecticarium</name>
    <dbReference type="NCBI Taxonomy" id="2565924"/>
    <lineage>
        <taxon>Bacteria</taxon>
        <taxon>Pseudomonadati</taxon>
        <taxon>Bacteroidota</taxon>
        <taxon>Flavobacteriia</taxon>
        <taxon>Flavobacteriales</taxon>
        <taxon>Flavobacteriaceae</taxon>
        <taxon>Flavobacterium</taxon>
    </lineage>
</organism>
<proteinExistence type="predicted"/>
<gene>
    <name evidence="5" type="ORF">E6C50_02970</name>
</gene>
<dbReference type="RefSeq" id="WP_136401703.1">
    <property type="nucleotide sequence ID" value="NZ_SSNZ01000001.1"/>
</dbReference>
<evidence type="ECO:0000313" key="6">
    <source>
        <dbReference type="Proteomes" id="UP000307507"/>
    </source>
</evidence>
<name>A0A4S4A409_9FLAO</name>
<reference evidence="5 6" key="1">
    <citation type="submission" date="2019-04" db="EMBL/GenBank/DDBJ databases">
        <title>Flavobacterium sp. nov. isolated from construction timber.</title>
        <authorList>
            <person name="Lin S.-Y."/>
            <person name="Chang C.-T."/>
            <person name="Young C.-C."/>
        </authorList>
    </citation>
    <scope>NUCLEOTIDE SEQUENCE [LARGE SCALE GENOMIC DNA]</scope>
    <source>
        <strain evidence="5 6">CC-CTC003</strain>
    </source>
</reference>
<feature type="repeat" description="ANK" evidence="3">
    <location>
        <begin position="246"/>
        <end position="279"/>
    </location>
</feature>
<dbReference type="EMBL" id="SSNZ01000001">
    <property type="protein sequence ID" value="THF53180.1"/>
    <property type="molecule type" value="Genomic_DNA"/>
</dbReference>
<keyword evidence="6" id="KW-1185">Reference proteome</keyword>
<dbReference type="InterPro" id="IPR002110">
    <property type="entry name" value="Ankyrin_rpt"/>
</dbReference>
<keyword evidence="2 3" id="KW-0040">ANK repeat</keyword>
<dbReference type="PROSITE" id="PS50088">
    <property type="entry name" value="ANK_REPEAT"/>
    <property type="match status" value="2"/>
</dbReference>
<dbReference type="Proteomes" id="UP000307507">
    <property type="component" value="Unassembled WGS sequence"/>
</dbReference>
<feature type="domain" description="DNA mimic protein DMP19 C-terminal" evidence="4">
    <location>
        <begin position="38"/>
        <end position="152"/>
    </location>
</feature>
<evidence type="ECO:0000313" key="5">
    <source>
        <dbReference type="EMBL" id="THF53180.1"/>
    </source>
</evidence>
<dbReference type="Pfam" id="PF14300">
    <property type="entry name" value="DMP19"/>
    <property type="match status" value="1"/>
</dbReference>
<dbReference type="Pfam" id="PF12796">
    <property type="entry name" value="Ank_2"/>
    <property type="match status" value="1"/>
</dbReference>
<keyword evidence="1" id="KW-0677">Repeat</keyword>
<dbReference type="SUPFAM" id="SSF48403">
    <property type="entry name" value="Ankyrin repeat"/>
    <property type="match status" value="1"/>
</dbReference>
<evidence type="ECO:0000256" key="1">
    <source>
        <dbReference type="ARBA" id="ARBA00022737"/>
    </source>
</evidence>
<evidence type="ECO:0000256" key="3">
    <source>
        <dbReference type="PROSITE-ProRule" id="PRU00023"/>
    </source>
</evidence>
<dbReference type="PANTHER" id="PTHR24171">
    <property type="entry name" value="ANKYRIN REPEAT DOMAIN-CONTAINING PROTEIN 39-RELATED"/>
    <property type="match status" value="1"/>
</dbReference>
<dbReference type="OrthoDB" id="1156759at2"/>